<dbReference type="InterPro" id="IPR044925">
    <property type="entry name" value="His-Me_finger_sf"/>
</dbReference>
<feature type="active site" description="Proton acceptor" evidence="1">
    <location>
        <position position="112"/>
    </location>
</feature>
<keyword evidence="5" id="KW-0378">Hydrolase</keyword>
<keyword evidence="5" id="KW-0255">Endonuclease</keyword>
<keyword evidence="6" id="KW-1185">Reference proteome</keyword>
<feature type="domain" description="ENPP1-3/EXOG-like endonuclease/phosphodiesterase" evidence="3">
    <location>
        <begin position="50"/>
        <end position="278"/>
    </location>
</feature>
<evidence type="ECO:0000259" key="4">
    <source>
        <dbReference type="SMART" id="SM00892"/>
    </source>
</evidence>
<dbReference type="SUPFAM" id="SSF54060">
    <property type="entry name" value="His-Me finger endonucleases"/>
    <property type="match status" value="1"/>
</dbReference>
<dbReference type="InterPro" id="IPR044929">
    <property type="entry name" value="DNA/RNA_non-sp_Endonuclease_sf"/>
</dbReference>
<dbReference type="Pfam" id="PF01223">
    <property type="entry name" value="Endonuclease_NS"/>
    <property type="match status" value="1"/>
</dbReference>
<dbReference type="SMART" id="SM00477">
    <property type="entry name" value="NUC"/>
    <property type="match status" value="1"/>
</dbReference>
<dbReference type="GO" id="GO:0004519">
    <property type="term" value="F:endonuclease activity"/>
    <property type="evidence" value="ECO:0007669"/>
    <property type="project" value="UniProtKB-KW"/>
</dbReference>
<evidence type="ECO:0000313" key="6">
    <source>
        <dbReference type="Proteomes" id="UP001060919"/>
    </source>
</evidence>
<sequence>MSKIGNINLYNGYDPCFISSEMPVNLPTIEFFLKEDIFIPNNNETGIIDYINYSVVLSSSRKFAYYSASNIDGDSFVKIPRKDCWKKDPRFRKFQWGRELYKAEMSNFDKGHMTKREDVQWGGDNGFVRAASDTTYFYSNAVPQHSRLNQRIWKKLEDYILYKETNSNKLRISVFTGPVLSDSDPYFVTAIKGESIQLPILFWKVIIFPKSDGKLYRVGFLMSQNRLLIDNNIVEELENDSDDSELFMQFDDAETYQVNINLIENITGLKFSDAIDSYEDDRNIKLVLNQIDVDSELESSMTEDYSILNLVL</sequence>
<dbReference type="SMART" id="SM00892">
    <property type="entry name" value="Endonuclease_NS"/>
    <property type="match status" value="1"/>
</dbReference>
<dbReference type="Proteomes" id="UP001060919">
    <property type="component" value="Chromosome"/>
</dbReference>
<dbReference type="CDD" id="cd00091">
    <property type="entry name" value="NUC"/>
    <property type="match status" value="1"/>
</dbReference>
<reference evidence="5" key="1">
    <citation type="submission" date="2022-09" db="EMBL/GenBank/DDBJ databases">
        <title>Aureispira anguillicida sp. nov., isolated from Leptocephalus of Japanese eel Anguilla japonica.</title>
        <authorList>
            <person name="Yuasa K."/>
            <person name="Mekata T."/>
            <person name="Ikunari K."/>
        </authorList>
    </citation>
    <scope>NUCLEOTIDE SEQUENCE</scope>
    <source>
        <strain evidence="5">EL160426</strain>
    </source>
</reference>
<proteinExistence type="predicted"/>
<dbReference type="InterPro" id="IPR001604">
    <property type="entry name" value="Endo_G_ENPP1-like_dom"/>
</dbReference>
<keyword evidence="5" id="KW-0540">Nuclease</keyword>
<dbReference type="GO" id="GO:0003676">
    <property type="term" value="F:nucleic acid binding"/>
    <property type="evidence" value="ECO:0007669"/>
    <property type="project" value="InterPro"/>
</dbReference>
<feature type="binding site" evidence="2">
    <location>
        <position position="149"/>
    </location>
    <ligand>
        <name>Mg(2+)</name>
        <dbReference type="ChEBI" id="CHEBI:18420"/>
        <note>catalytic</note>
    </ligand>
</feature>
<dbReference type="KEGG" id="aup:AsAng_0031160"/>
<feature type="domain" description="DNA/RNA non-specific endonuclease/pyrophosphatase/phosphodiesterase" evidence="4">
    <location>
        <begin position="49"/>
        <end position="277"/>
    </location>
</feature>
<dbReference type="PANTHER" id="PTHR13966">
    <property type="entry name" value="ENDONUCLEASE RELATED"/>
    <property type="match status" value="1"/>
</dbReference>
<dbReference type="PANTHER" id="PTHR13966:SF5">
    <property type="entry name" value="ENDONUCLEASE G, MITOCHONDRIAL"/>
    <property type="match status" value="1"/>
</dbReference>
<organism evidence="5 6">
    <name type="scientific">Aureispira anguillae</name>
    <dbReference type="NCBI Taxonomy" id="2864201"/>
    <lineage>
        <taxon>Bacteria</taxon>
        <taxon>Pseudomonadati</taxon>
        <taxon>Bacteroidota</taxon>
        <taxon>Saprospiria</taxon>
        <taxon>Saprospirales</taxon>
        <taxon>Saprospiraceae</taxon>
        <taxon>Aureispira</taxon>
    </lineage>
</organism>
<evidence type="ECO:0000313" key="5">
    <source>
        <dbReference type="EMBL" id="BDS12395.1"/>
    </source>
</evidence>
<evidence type="ECO:0000256" key="1">
    <source>
        <dbReference type="PIRSR" id="PIRSR640255-1"/>
    </source>
</evidence>
<dbReference type="RefSeq" id="WP_264793466.1">
    <property type="nucleotide sequence ID" value="NZ_AP026867.1"/>
</dbReference>
<name>A0A915YFV7_9BACT</name>
<accession>A0A915YFV7</accession>
<evidence type="ECO:0000256" key="2">
    <source>
        <dbReference type="PIRSR" id="PIRSR640255-2"/>
    </source>
</evidence>
<dbReference type="Gene3D" id="3.40.570.10">
    <property type="entry name" value="Extracellular Endonuclease, subunit A"/>
    <property type="match status" value="1"/>
</dbReference>
<dbReference type="GO" id="GO:0046872">
    <property type="term" value="F:metal ion binding"/>
    <property type="evidence" value="ECO:0007669"/>
    <property type="project" value="UniProtKB-KW"/>
</dbReference>
<dbReference type="InterPro" id="IPR040255">
    <property type="entry name" value="Non-specific_endonuclease"/>
</dbReference>
<evidence type="ECO:0000259" key="3">
    <source>
        <dbReference type="SMART" id="SM00477"/>
    </source>
</evidence>
<dbReference type="EMBL" id="AP026867">
    <property type="protein sequence ID" value="BDS12395.1"/>
    <property type="molecule type" value="Genomic_DNA"/>
</dbReference>
<protein>
    <submittedName>
        <fullName evidence="5">DNA/RNA non-specific endonuclease</fullName>
    </submittedName>
</protein>
<dbReference type="InterPro" id="IPR020821">
    <property type="entry name" value="ENPP1-3/EXOG-like_nuc-like"/>
</dbReference>
<dbReference type="GO" id="GO:0016787">
    <property type="term" value="F:hydrolase activity"/>
    <property type="evidence" value="ECO:0007669"/>
    <property type="project" value="InterPro"/>
</dbReference>
<dbReference type="AlphaFoldDB" id="A0A915YFV7"/>
<keyword evidence="2" id="KW-0479">Metal-binding</keyword>
<gene>
    <name evidence="5" type="ORF">AsAng_0031160</name>
</gene>